<dbReference type="GO" id="GO:0006515">
    <property type="term" value="P:protein quality control for misfolded or incompletely synthesized proteins"/>
    <property type="evidence" value="ECO:0007669"/>
    <property type="project" value="TreeGrafter"/>
</dbReference>
<protein>
    <submittedName>
        <fullName evidence="2">ATPase, AAA family protein</fullName>
    </submittedName>
</protein>
<dbReference type="Gene3D" id="3.40.50.300">
    <property type="entry name" value="P-loop containing nucleotide triphosphate hydrolases"/>
    <property type="match status" value="1"/>
</dbReference>
<dbReference type="SMART" id="SM00382">
    <property type="entry name" value="AAA"/>
    <property type="match status" value="1"/>
</dbReference>
<dbReference type="InterPro" id="IPR003593">
    <property type="entry name" value="AAA+_ATPase"/>
</dbReference>
<dbReference type="PANTHER" id="PTHR43718">
    <property type="entry name" value="LON PROTEASE"/>
    <property type="match status" value="1"/>
</dbReference>
<proteinExistence type="predicted"/>
<gene>
    <name evidence="2" type="ORF">MDMS009_804</name>
</gene>
<dbReference type="InterPro" id="IPR027417">
    <property type="entry name" value="P-loop_NTPase"/>
</dbReference>
<dbReference type="GO" id="GO:0004176">
    <property type="term" value="F:ATP-dependent peptidase activity"/>
    <property type="evidence" value="ECO:0007669"/>
    <property type="project" value="InterPro"/>
</dbReference>
<evidence type="ECO:0000259" key="1">
    <source>
        <dbReference type="SMART" id="SM00382"/>
    </source>
</evidence>
<dbReference type="GO" id="GO:0004252">
    <property type="term" value="F:serine-type endopeptidase activity"/>
    <property type="evidence" value="ECO:0007669"/>
    <property type="project" value="InterPro"/>
</dbReference>
<evidence type="ECO:0000313" key="2">
    <source>
        <dbReference type="EMBL" id="EEF80479.1"/>
    </source>
</evidence>
<dbReference type="Pfam" id="PF00004">
    <property type="entry name" value="AAA"/>
    <property type="match status" value="1"/>
</dbReference>
<dbReference type="GO" id="GO:0051131">
    <property type="term" value="P:chaperone-mediated protein complex assembly"/>
    <property type="evidence" value="ECO:0007669"/>
    <property type="project" value="TreeGrafter"/>
</dbReference>
<evidence type="ECO:0000313" key="3">
    <source>
        <dbReference type="Proteomes" id="UP000004679"/>
    </source>
</evidence>
<keyword evidence="3" id="KW-1185">Reference proteome</keyword>
<feature type="domain" description="AAA+ ATPase" evidence="1">
    <location>
        <begin position="126"/>
        <end position="271"/>
    </location>
</feature>
<sequence length="367" mass="41167">MTKKSLRDLIDENLVKPAFTDPFDYSDPDLYESEDIDDLPPTGTGVYIFKHDDVLSAIKSEFRSSRKDILKALYKESSWKGFATIEDSLLSKLDALEGQFANFKDVIDLCKRHLHLFRLESPEIICLPPVLLTGPPGIGKTRFMSELAKVLSTDFFSLDFSTISSGFILNGGNCSWSDSSPGFISESIRRSRYANPIIMLDEVDKVIAASRFDPLGPLYGLLETHTARSYKDEYLDIPMNLSNVIWVATANEPDHIPPPIRSRMIEIRVQAPSAAQSREVVKAIYQELIDSHPWGKHFAKELDDLIINAFASLAPRQMKHELLHALATAASRCFSEPRPIVVRPEDVCIQKDEQHQNAGIGFLANIS</sequence>
<dbReference type="EMBL" id="GG657892">
    <property type="protein sequence ID" value="EEF80479.1"/>
    <property type="molecule type" value="Genomic_DNA"/>
</dbReference>
<name>C0N426_9GAMM</name>
<dbReference type="GO" id="GO:0016887">
    <property type="term" value="F:ATP hydrolysis activity"/>
    <property type="evidence" value="ECO:0007669"/>
    <property type="project" value="InterPro"/>
</dbReference>
<dbReference type="GO" id="GO:0005524">
    <property type="term" value="F:ATP binding"/>
    <property type="evidence" value="ECO:0007669"/>
    <property type="project" value="InterPro"/>
</dbReference>
<dbReference type="HOGENOM" id="CLU_058418_0_0_6"/>
<dbReference type="AlphaFoldDB" id="C0N426"/>
<accession>C0N426</accession>
<reference evidence="2 3" key="1">
    <citation type="journal article" date="2011" name="J. Bacteriol.">
        <title>Draft genome sequence of the chemolithoheterotrophic, halophilic methylotroph Methylophaga thiooxydans DMS010.</title>
        <authorList>
            <person name="Boden R."/>
            <person name="Ferriera S."/>
            <person name="Johnson J."/>
            <person name="Kelly D.P."/>
            <person name="Murrell J.C."/>
            <person name="Schafer H."/>
        </authorList>
    </citation>
    <scope>NUCLEOTIDE SEQUENCE [LARGE SCALE GENOMIC DNA]</scope>
    <source>
        <strain evidence="2 3">DMS010</strain>
    </source>
</reference>
<organism evidence="2 3">
    <name type="scientific">Methylophaga thiooxydans DMS010</name>
    <dbReference type="NCBI Taxonomy" id="637616"/>
    <lineage>
        <taxon>Bacteria</taxon>
        <taxon>Pseudomonadati</taxon>
        <taxon>Pseudomonadota</taxon>
        <taxon>Gammaproteobacteria</taxon>
        <taxon>Thiotrichales</taxon>
        <taxon>Piscirickettsiaceae</taxon>
        <taxon>Methylophaga</taxon>
    </lineage>
</organism>
<dbReference type="InterPro" id="IPR027065">
    <property type="entry name" value="Lon_Prtase"/>
</dbReference>
<dbReference type="GO" id="GO:0003697">
    <property type="term" value="F:single-stranded DNA binding"/>
    <property type="evidence" value="ECO:0007669"/>
    <property type="project" value="TreeGrafter"/>
</dbReference>
<dbReference type="GO" id="GO:0007005">
    <property type="term" value="P:mitochondrion organization"/>
    <property type="evidence" value="ECO:0007669"/>
    <property type="project" value="TreeGrafter"/>
</dbReference>
<dbReference type="InterPro" id="IPR003959">
    <property type="entry name" value="ATPase_AAA_core"/>
</dbReference>
<dbReference type="SUPFAM" id="SSF52540">
    <property type="entry name" value="P-loop containing nucleoside triphosphate hydrolases"/>
    <property type="match status" value="1"/>
</dbReference>
<dbReference type="Proteomes" id="UP000004679">
    <property type="component" value="Unassembled WGS sequence"/>
</dbReference>
<dbReference type="PANTHER" id="PTHR43718:SF2">
    <property type="entry name" value="LON PROTEASE HOMOLOG, MITOCHONDRIAL"/>
    <property type="match status" value="1"/>
</dbReference>